<dbReference type="Gene3D" id="3.60.10.10">
    <property type="entry name" value="Endonuclease/exonuclease/phosphatase"/>
    <property type="match status" value="1"/>
</dbReference>
<gene>
    <name evidence="1" type="ORF">QWJ41_16660</name>
</gene>
<sequence length="188" mass="20529">MLLLTEVSERTELPGWHLHLSRDQMAARRRWSGIATRAPAVPLPDPHPATAAVRLGRLVCWSSVLPWRSSGAIPWGAAPHADRTRRVLDSLLASSPAPDVWGGDWNHALHGREWSGSKVGRGHLLRAIARWELQPLTGGLPHRLPDLLSIDHIAVPGVWPAHAAESVDATGLSDHDAYVVDVTPHVRP</sequence>
<dbReference type="Proteomes" id="UP001168363">
    <property type="component" value="Unassembled WGS sequence"/>
</dbReference>
<dbReference type="SUPFAM" id="SSF56219">
    <property type="entry name" value="DNase I-like"/>
    <property type="match status" value="1"/>
</dbReference>
<evidence type="ECO:0008006" key="3">
    <source>
        <dbReference type="Google" id="ProtNLM"/>
    </source>
</evidence>
<evidence type="ECO:0000313" key="2">
    <source>
        <dbReference type="Proteomes" id="UP001168363"/>
    </source>
</evidence>
<dbReference type="RefSeq" id="WP_302709532.1">
    <property type="nucleotide sequence ID" value="NZ_JAULSC010000020.1"/>
</dbReference>
<protein>
    <recommendedName>
        <fullName evidence="3">Endonuclease/exonuclease/phosphatase domain-containing protein</fullName>
    </recommendedName>
</protein>
<evidence type="ECO:0000313" key="1">
    <source>
        <dbReference type="EMBL" id="MDO3397359.1"/>
    </source>
</evidence>
<reference evidence="1" key="1">
    <citation type="submission" date="2023-06" db="EMBL/GenBank/DDBJ databases">
        <title>Genome sequence of Nocardioides sp. SOB44.</title>
        <authorList>
            <person name="Zhang G."/>
        </authorList>
    </citation>
    <scope>NUCLEOTIDE SEQUENCE</scope>
    <source>
        <strain evidence="1">SOB44</strain>
    </source>
</reference>
<dbReference type="EMBL" id="JAULSC010000020">
    <property type="protein sequence ID" value="MDO3397359.1"/>
    <property type="molecule type" value="Genomic_DNA"/>
</dbReference>
<dbReference type="InterPro" id="IPR036691">
    <property type="entry name" value="Endo/exonu/phosph_ase_sf"/>
</dbReference>
<name>A0ABT8TTU7_9ACTN</name>
<organism evidence="1 2">
    <name type="scientific">Nocardioides cremeus</name>
    <dbReference type="NCBI Taxonomy" id="3058044"/>
    <lineage>
        <taxon>Bacteria</taxon>
        <taxon>Bacillati</taxon>
        <taxon>Actinomycetota</taxon>
        <taxon>Actinomycetes</taxon>
        <taxon>Propionibacteriales</taxon>
        <taxon>Nocardioidaceae</taxon>
        <taxon>Nocardioides</taxon>
    </lineage>
</organism>
<comment type="caution">
    <text evidence="1">The sequence shown here is derived from an EMBL/GenBank/DDBJ whole genome shotgun (WGS) entry which is preliminary data.</text>
</comment>
<proteinExistence type="predicted"/>
<keyword evidence="2" id="KW-1185">Reference proteome</keyword>
<accession>A0ABT8TTU7</accession>